<reference evidence="3 4" key="1">
    <citation type="submission" date="2019-08" db="EMBL/GenBank/DDBJ databases">
        <title>In-depth cultivation of the pig gut microbiome towards novel bacterial diversity and tailored functional studies.</title>
        <authorList>
            <person name="Wylensek D."/>
            <person name="Hitch T.C.A."/>
            <person name="Clavel T."/>
        </authorList>
    </citation>
    <scope>NUCLEOTIDE SEQUENCE [LARGE SCALE GENOMIC DNA]</scope>
    <source>
        <strain evidence="3 4">Med78-601-WT-4W-RMD-3</strain>
    </source>
</reference>
<dbReference type="InterPro" id="IPR005021">
    <property type="entry name" value="Terminase_largesu-like"/>
</dbReference>
<evidence type="ECO:0000313" key="4">
    <source>
        <dbReference type="Proteomes" id="UP000462760"/>
    </source>
</evidence>
<dbReference type="PANTHER" id="PTHR41287">
    <property type="match status" value="1"/>
</dbReference>
<accession>A0A844FEP1</accession>
<evidence type="ECO:0000313" key="3">
    <source>
        <dbReference type="EMBL" id="MSS42455.1"/>
    </source>
</evidence>
<dbReference type="EMBL" id="VULR01000002">
    <property type="protein sequence ID" value="MSS42455.1"/>
    <property type="molecule type" value="Genomic_DNA"/>
</dbReference>
<dbReference type="Proteomes" id="UP000462760">
    <property type="component" value="Unassembled WGS sequence"/>
</dbReference>
<dbReference type="Pfam" id="PF20441">
    <property type="entry name" value="TerL_nuclease"/>
    <property type="match status" value="1"/>
</dbReference>
<evidence type="ECO:0000259" key="2">
    <source>
        <dbReference type="Pfam" id="PF20441"/>
    </source>
</evidence>
<dbReference type="InterPro" id="IPR046462">
    <property type="entry name" value="TerL_nuclease"/>
</dbReference>
<dbReference type="AlphaFoldDB" id="A0A844FEP1"/>
<dbReference type="Gene3D" id="3.40.50.300">
    <property type="entry name" value="P-loop containing nucleotide triphosphate hydrolases"/>
    <property type="match status" value="1"/>
</dbReference>
<gene>
    <name evidence="3" type="ORF">FYJ27_01715</name>
</gene>
<dbReference type="Pfam" id="PF03354">
    <property type="entry name" value="TerL_ATPase"/>
    <property type="match status" value="1"/>
</dbReference>
<dbReference type="RefSeq" id="WP_154482216.1">
    <property type="nucleotide sequence ID" value="NZ_VULR01000002.1"/>
</dbReference>
<name>A0A844FEP1_9FIRM</name>
<feature type="domain" description="Terminase large subunit-like ATPase" evidence="1">
    <location>
        <begin position="90"/>
        <end position="262"/>
    </location>
</feature>
<organism evidence="3 4">
    <name type="scientific">Anaerosalibacter bizertensis</name>
    <dbReference type="NCBI Taxonomy" id="932217"/>
    <lineage>
        <taxon>Bacteria</taxon>
        <taxon>Bacillati</taxon>
        <taxon>Bacillota</taxon>
        <taxon>Tissierellia</taxon>
        <taxon>Tissierellales</taxon>
        <taxon>Sporanaerobacteraceae</taxon>
        <taxon>Anaerosalibacter</taxon>
    </lineage>
</organism>
<dbReference type="InterPro" id="IPR046461">
    <property type="entry name" value="TerL_ATPase"/>
</dbReference>
<evidence type="ECO:0000259" key="1">
    <source>
        <dbReference type="Pfam" id="PF03354"/>
    </source>
</evidence>
<protein>
    <submittedName>
        <fullName evidence="3">Terminase large subunit</fullName>
    </submittedName>
</protein>
<comment type="caution">
    <text evidence="3">The sequence shown here is derived from an EMBL/GenBank/DDBJ whole genome shotgun (WGS) entry which is preliminary data.</text>
</comment>
<dbReference type="PANTHER" id="PTHR41287:SF1">
    <property type="entry name" value="PROTEIN YMFN"/>
    <property type="match status" value="1"/>
</dbReference>
<dbReference type="InterPro" id="IPR027417">
    <property type="entry name" value="P-loop_NTPase"/>
</dbReference>
<sequence length="569" mass="66091">MSAVRKIQYPEDYNPILEYWNWINLNRKNRRRTPKKVHKVYNELVRIINDPKSEWEYDPVKGNHAIEFIENYTRHSKGKMGGKPFMLELWQKALVAATFGMVHKIDGTRKYQEVMLVVGRKNGKSTLAAAIGLYMQMADGEPGAEVYACATKKDQAKIIWLEAKRMVKKSPSLRKRMKTLVAEINSDFNDSFFKPLGRDSDSLDGLNVHCALLDEIHAWKDVNLYDVIVDGTSARDEPLIFITTTAGTVRESVFDIKYDEAERVINGYEDPEGYKNERLLPIIYELDNRKDWIDEECWYQPNPGLGTIKKIDQLRNKVNKAKANPLLVKNLLCKDFNIRETTHEAWLTFEQLNNPATYDLEKLKPRYGIGGSDLSSTTDLTCGTVIFMVPGDNTIYVKQMYWLPEDLLEKRVQEDKIPYDKWRDMGLLRTTPGNKIHYKYVTQWFLEIQNEYDIYIPWHGYDHWSAEYYVEEMKSYFGKDGMESVIQGKKTLSGPMKSLGADLESKRINYNNNPILKWCLSNTSVDIDKNDNIQPVKTSNSRRRIDGLASLLDAYVALERHYEDYINMI</sequence>
<feature type="domain" description="Terminase large subunit-like endonuclease" evidence="2">
    <location>
        <begin position="283"/>
        <end position="556"/>
    </location>
</feature>
<dbReference type="OrthoDB" id="9760250at2"/>
<dbReference type="GO" id="GO:0004519">
    <property type="term" value="F:endonuclease activity"/>
    <property type="evidence" value="ECO:0007669"/>
    <property type="project" value="InterPro"/>
</dbReference>
<proteinExistence type="predicted"/>